<feature type="domain" description="Ubiquitin-like" evidence="2">
    <location>
        <begin position="88"/>
        <end position="144"/>
    </location>
</feature>
<dbReference type="InterPro" id="IPR029071">
    <property type="entry name" value="Ubiquitin-like_domsf"/>
</dbReference>
<dbReference type="OrthoDB" id="10254945at2759"/>
<reference evidence="3" key="1">
    <citation type="submission" date="2021-02" db="EMBL/GenBank/DDBJ databases">
        <authorList>
            <person name="Dougan E. K."/>
            <person name="Rhodes N."/>
            <person name="Thang M."/>
            <person name="Chan C."/>
        </authorList>
    </citation>
    <scope>NUCLEOTIDE SEQUENCE</scope>
</reference>
<dbReference type="InterPro" id="IPR000626">
    <property type="entry name" value="Ubiquitin-like_dom"/>
</dbReference>
<feature type="signal peptide" evidence="1">
    <location>
        <begin position="1"/>
        <end position="21"/>
    </location>
</feature>
<dbReference type="Gene3D" id="3.10.20.90">
    <property type="entry name" value="Phosphatidylinositol 3-kinase Catalytic Subunit, Chain A, domain 1"/>
    <property type="match status" value="1"/>
</dbReference>
<keyword evidence="4" id="KW-1185">Reference proteome</keyword>
<evidence type="ECO:0000313" key="3">
    <source>
        <dbReference type="EMBL" id="CAE7449756.1"/>
    </source>
</evidence>
<dbReference type="Proteomes" id="UP000649617">
    <property type="component" value="Unassembled WGS sequence"/>
</dbReference>
<gene>
    <name evidence="3" type="ORF">SPIL2461_LOCUS11000</name>
</gene>
<dbReference type="EMBL" id="CAJNIZ010021224">
    <property type="protein sequence ID" value="CAE7449756.1"/>
    <property type="molecule type" value="Genomic_DNA"/>
</dbReference>
<organism evidence="3 4">
    <name type="scientific">Symbiodinium pilosum</name>
    <name type="common">Dinoflagellate</name>
    <dbReference type="NCBI Taxonomy" id="2952"/>
    <lineage>
        <taxon>Eukaryota</taxon>
        <taxon>Sar</taxon>
        <taxon>Alveolata</taxon>
        <taxon>Dinophyceae</taxon>
        <taxon>Suessiales</taxon>
        <taxon>Symbiodiniaceae</taxon>
        <taxon>Symbiodinium</taxon>
    </lineage>
</organism>
<feature type="chain" id="PRO_5032326760" description="Ubiquitin-like domain-containing protein" evidence="1">
    <location>
        <begin position="22"/>
        <end position="255"/>
    </location>
</feature>
<comment type="caution">
    <text evidence="3">The sequence shown here is derived from an EMBL/GenBank/DDBJ whole genome shotgun (WGS) entry which is preliminary data.</text>
</comment>
<keyword evidence="1" id="KW-0732">Signal</keyword>
<dbReference type="Pfam" id="PF00240">
    <property type="entry name" value="ubiquitin"/>
    <property type="match status" value="1"/>
</dbReference>
<dbReference type="AlphaFoldDB" id="A0A812RNI0"/>
<proteinExistence type="predicted"/>
<evidence type="ECO:0000256" key="1">
    <source>
        <dbReference type="SAM" id="SignalP"/>
    </source>
</evidence>
<evidence type="ECO:0000313" key="4">
    <source>
        <dbReference type="Proteomes" id="UP000649617"/>
    </source>
</evidence>
<sequence>MAQQRPCLSLLLLGAGILILSQQLTFTGTAGAQRQISLRRRAETETAVMTDYEQQMAEKKAATLEAIEEAAQQDAPSGEDLGNFWVNQPGQLSFEVQFNRGDKVKDLRTVIEKVTGIPPDAQEIRSGGDLLWKDGQFLEALDLSDIWVMDDRDDSPERGEWNPDPEEDMDPLSNPLKISIYAFSAFIGLFWVTQVAGINPYANWPEGPREDWSQVPEELGLRPGQEPYQRPQLLEVDDVTLKDLLKTRKQSNVFK</sequence>
<dbReference type="SUPFAM" id="SSF54236">
    <property type="entry name" value="Ubiquitin-like"/>
    <property type="match status" value="1"/>
</dbReference>
<dbReference type="CDD" id="cd17039">
    <property type="entry name" value="Ubl_ubiquitin_like"/>
    <property type="match status" value="1"/>
</dbReference>
<accession>A0A812RNI0</accession>
<name>A0A812RNI0_SYMPI</name>
<evidence type="ECO:0000259" key="2">
    <source>
        <dbReference type="Pfam" id="PF00240"/>
    </source>
</evidence>
<protein>
    <recommendedName>
        <fullName evidence="2">Ubiquitin-like domain-containing protein</fullName>
    </recommendedName>
</protein>